<evidence type="ECO:0000256" key="5">
    <source>
        <dbReference type="ARBA" id="ARBA00023136"/>
    </source>
</evidence>
<dbReference type="Proteomes" id="UP000316621">
    <property type="component" value="Chromosome 1"/>
</dbReference>
<feature type="transmembrane region" description="Helical" evidence="6">
    <location>
        <begin position="35"/>
        <end position="52"/>
    </location>
</feature>
<name>A0A4Y7I8G7_PAPSO</name>
<dbReference type="Pfam" id="PF16913">
    <property type="entry name" value="PUNUT"/>
    <property type="match status" value="2"/>
</dbReference>
<feature type="transmembrane region" description="Helical" evidence="6">
    <location>
        <begin position="452"/>
        <end position="470"/>
    </location>
</feature>
<reference evidence="7 8" key="1">
    <citation type="journal article" date="2018" name="Science">
        <title>The opium poppy genome and morphinan production.</title>
        <authorList>
            <person name="Guo L."/>
            <person name="Winzer T."/>
            <person name="Yang X."/>
            <person name="Li Y."/>
            <person name="Ning Z."/>
            <person name="He Z."/>
            <person name="Teodor R."/>
            <person name="Lu Y."/>
            <person name="Bowser T.A."/>
            <person name="Graham I.A."/>
            <person name="Ye K."/>
        </authorList>
    </citation>
    <scope>NUCLEOTIDE SEQUENCE [LARGE SCALE GENOMIC DNA]</scope>
    <source>
        <strain evidence="8">cv. HN1</strain>
        <tissue evidence="7">Leaves</tissue>
    </source>
</reference>
<sequence>MAISTLNIETLESLGTAQYGNSKTHTEKPTKTKNWLMIIINCAFATIGVVGGPLLVRLYYLHGVVVMTLGSVLLGINIDGDRPIGVSKSHYLLGFILTLVAAALAGLIMPLIELAFGKAIRNLTYSSLLQFQLVLSLFSTIVCGIGMLVNKDFQAIPREANEFELGKAKYYIIMVVTAIIWQFTAVGIVGVIFYTSALFNGIFGSVLVPFTGVAAIIFYHESFTGLKGMALALCLWGFCSYFYGEYKMRKKVINNETPETIDNVENEPRKSDDHEQPLIQKFTAFIINAVVVMTLGSVLLGINTDGDRPIGVSKAQYLLGFLLTLGAAALAGLITPLIELAFSKATRNLNYSSLLNFQVILSVFSTIVCVIGMLVNRDFQAIPREANDFELGKTNYYIIMVVTAIVWQLSGVGTVGVIFYTSALFNGILGSVLVPLTEVTAVIFYHESFTGLKGMALALCFWGLCSYFYGEYKMMKKVVHDETSEVIHKVENDPNRLDNQEEPYTLNPV</sequence>
<evidence type="ECO:0000256" key="6">
    <source>
        <dbReference type="RuleBase" id="RU368015"/>
    </source>
</evidence>
<comment type="similarity">
    <text evidence="1 6">Belongs to the purine permeases (TC 2.A.7.14) family.</text>
</comment>
<dbReference type="STRING" id="3469.A0A4Y7I8G7"/>
<dbReference type="Gramene" id="RZC43992">
    <property type="protein sequence ID" value="RZC43992"/>
    <property type="gene ID" value="C5167_036942"/>
</dbReference>
<evidence type="ECO:0000256" key="1">
    <source>
        <dbReference type="ARBA" id="ARBA00006213"/>
    </source>
</evidence>
<dbReference type="GO" id="GO:0015211">
    <property type="term" value="F:purine nucleoside transmembrane transporter activity"/>
    <property type="evidence" value="ECO:0007669"/>
    <property type="project" value="UniProtKB-UniRule"/>
</dbReference>
<proteinExistence type="inferred from homology"/>
<feature type="transmembrane region" description="Helical" evidence="6">
    <location>
        <begin position="59"/>
        <end position="78"/>
    </location>
</feature>
<dbReference type="GO" id="GO:0005345">
    <property type="term" value="F:purine nucleobase transmembrane transporter activity"/>
    <property type="evidence" value="ECO:0007669"/>
    <property type="project" value="UniProtKB-UniRule"/>
</dbReference>
<feature type="transmembrane region" description="Helical" evidence="6">
    <location>
        <begin position="225"/>
        <end position="244"/>
    </location>
</feature>
<protein>
    <recommendedName>
        <fullName evidence="6">Probable purine permease</fullName>
    </recommendedName>
</protein>
<feature type="transmembrane region" description="Helical" evidence="6">
    <location>
        <begin position="90"/>
        <end position="116"/>
    </location>
</feature>
<comment type="caution">
    <text evidence="6">Lacks conserved residue(s) required for the propagation of feature annotation.</text>
</comment>
<feature type="transmembrane region" description="Helical" evidence="6">
    <location>
        <begin position="395"/>
        <end position="420"/>
    </location>
</feature>
<feature type="transmembrane region" description="Helical" evidence="6">
    <location>
        <begin position="128"/>
        <end position="150"/>
    </location>
</feature>
<dbReference type="PANTHER" id="PTHR31376">
    <property type="entry name" value="OS09G0467300 PROTEIN-RELATED"/>
    <property type="match status" value="1"/>
</dbReference>
<evidence type="ECO:0000256" key="3">
    <source>
        <dbReference type="ARBA" id="ARBA00022692"/>
    </source>
</evidence>
<feature type="transmembrane region" description="Helical" evidence="6">
    <location>
        <begin position="201"/>
        <end position="219"/>
    </location>
</feature>
<evidence type="ECO:0000313" key="7">
    <source>
        <dbReference type="EMBL" id="RZC43992.1"/>
    </source>
</evidence>
<dbReference type="AlphaFoldDB" id="A0A4Y7I8G7"/>
<evidence type="ECO:0000313" key="8">
    <source>
        <dbReference type="Proteomes" id="UP000316621"/>
    </source>
</evidence>
<dbReference type="PANTHER" id="PTHR31376:SF105">
    <property type="entry name" value="PURINE PERMEASE-RELATED"/>
    <property type="match status" value="1"/>
</dbReference>
<keyword evidence="4 6" id="KW-1133">Transmembrane helix</keyword>
<comment type="subcellular location">
    <subcellularLocation>
        <location evidence="6">Membrane</location>
        <topology evidence="6">Multi-pass membrane protein</topology>
    </subcellularLocation>
</comment>
<dbReference type="GO" id="GO:0016020">
    <property type="term" value="C:membrane"/>
    <property type="evidence" value="ECO:0007669"/>
    <property type="project" value="UniProtKB-SubCell"/>
</dbReference>
<dbReference type="InterPro" id="IPR030182">
    <property type="entry name" value="PUP_plant"/>
</dbReference>
<keyword evidence="5 6" id="KW-0472">Membrane</keyword>
<dbReference type="OMA" id="INCAFAT"/>
<evidence type="ECO:0000256" key="2">
    <source>
        <dbReference type="ARBA" id="ARBA00022448"/>
    </source>
</evidence>
<keyword evidence="8" id="KW-1185">Reference proteome</keyword>
<organism evidence="7 8">
    <name type="scientific">Papaver somniferum</name>
    <name type="common">Opium poppy</name>
    <dbReference type="NCBI Taxonomy" id="3469"/>
    <lineage>
        <taxon>Eukaryota</taxon>
        <taxon>Viridiplantae</taxon>
        <taxon>Streptophyta</taxon>
        <taxon>Embryophyta</taxon>
        <taxon>Tracheophyta</taxon>
        <taxon>Spermatophyta</taxon>
        <taxon>Magnoliopsida</taxon>
        <taxon>Ranunculales</taxon>
        <taxon>Papaveraceae</taxon>
        <taxon>Papaveroideae</taxon>
        <taxon>Papaver</taxon>
    </lineage>
</organism>
<dbReference type="EMBL" id="CM010715">
    <property type="protein sequence ID" value="RZC43992.1"/>
    <property type="molecule type" value="Genomic_DNA"/>
</dbReference>
<keyword evidence="2 6" id="KW-0813">Transport</keyword>
<gene>
    <name evidence="7" type="ORF">C5167_036942</name>
</gene>
<feature type="transmembrane region" description="Helical" evidence="6">
    <location>
        <begin position="170"/>
        <end position="194"/>
    </location>
</feature>
<accession>A0A4Y7I8G7</accession>
<feature type="transmembrane region" description="Helical" evidence="6">
    <location>
        <begin position="317"/>
        <end position="342"/>
    </location>
</feature>
<evidence type="ECO:0000256" key="4">
    <source>
        <dbReference type="ARBA" id="ARBA00022989"/>
    </source>
</evidence>
<feature type="transmembrane region" description="Helical" evidence="6">
    <location>
        <begin position="282"/>
        <end position="302"/>
    </location>
</feature>
<feature type="transmembrane region" description="Helical" evidence="6">
    <location>
        <begin position="354"/>
        <end position="375"/>
    </location>
</feature>
<keyword evidence="3 6" id="KW-0812">Transmembrane</keyword>